<sequence>VDQDVFVLNGEETIRVNPFGDQDAEKWASQVAEPWLVAARKAARHNAAVEVRKRQDLRLYGRAWTTTLPAPQLWGGADFDKGEKESDNDFNARVEKQIRTRFPITQSWVSARGTLPVFDENGDVAETIKIRKVDPEIVKSKFPDAKMPESSQPVEVIEYANHQWFAVIVPSGKPEESQELQVWDHHLGRHPDVLFEGEPLPEDPNNPGERWRGAAYHILSMVETMNDLLSDARTASRLEVTSPTVVKQDPEKRAAASSGKPEKLKLKAWATINIFDTENVSKLETGKLNDAIVGLLGFLKPLLDQTALSRPSLIGSILSGQSSVALNTAAQRATSELRVAQQSLERGAEQECQLLFRSVVSLNERFPNVPDVVTVRDADPKHGSREIAIEPKPLLDWEPLISVSISQNIPIDEGANVVNYATAVKSGALSKQSGRERYFSHEDPLGEEDKIKREQLADVLHEGTVQFLQQELLAGIQQTGAMTPEEIVAQAEGEPPEIQEVLAQMFDGQGDAETGALIRGNMNKNRTSRSPNPQAVARGG</sequence>
<evidence type="ECO:0000256" key="1">
    <source>
        <dbReference type="SAM" id="MobiDB-lite"/>
    </source>
</evidence>
<reference evidence="2" key="1">
    <citation type="journal article" date="2015" name="Nature">
        <title>Complex archaea that bridge the gap between prokaryotes and eukaryotes.</title>
        <authorList>
            <person name="Spang A."/>
            <person name="Saw J.H."/>
            <person name="Jorgensen S.L."/>
            <person name="Zaremba-Niedzwiedzka K."/>
            <person name="Martijn J."/>
            <person name="Lind A.E."/>
            <person name="van Eijk R."/>
            <person name="Schleper C."/>
            <person name="Guy L."/>
            <person name="Ettema T.J."/>
        </authorList>
    </citation>
    <scope>NUCLEOTIDE SEQUENCE</scope>
</reference>
<feature type="compositionally biased region" description="Polar residues" evidence="1">
    <location>
        <begin position="522"/>
        <end position="533"/>
    </location>
</feature>
<protein>
    <submittedName>
        <fullName evidence="2">Uncharacterized protein</fullName>
    </submittedName>
</protein>
<dbReference type="EMBL" id="LAZR01025413">
    <property type="protein sequence ID" value="KKL71995.1"/>
    <property type="molecule type" value="Genomic_DNA"/>
</dbReference>
<comment type="caution">
    <text evidence="2">The sequence shown here is derived from an EMBL/GenBank/DDBJ whole genome shotgun (WGS) entry which is preliminary data.</text>
</comment>
<feature type="non-terminal residue" evidence="2">
    <location>
        <position position="1"/>
    </location>
</feature>
<dbReference type="AlphaFoldDB" id="A0A0F9GRD2"/>
<name>A0A0F9GRD2_9ZZZZ</name>
<organism evidence="2">
    <name type="scientific">marine sediment metagenome</name>
    <dbReference type="NCBI Taxonomy" id="412755"/>
    <lineage>
        <taxon>unclassified sequences</taxon>
        <taxon>metagenomes</taxon>
        <taxon>ecological metagenomes</taxon>
    </lineage>
</organism>
<accession>A0A0F9GRD2</accession>
<evidence type="ECO:0000313" key="2">
    <source>
        <dbReference type="EMBL" id="KKL71995.1"/>
    </source>
</evidence>
<gene>
    <name evidence="2" type="ORF">LCGC14_2089360</name>
</gene>
<proteinExistence type="predicted"/>
<feature type="region of interest" description="Disordered" evidence="1">
    <location>
        <begin position="510"/>
        <end position="540"/>
    </location>
</feature>